<sequence>MKGRVPNSKRLNLESVGVHLDKVGAVKADEFSRTYIPRIWAIGYFSHVTDSSFSWWEPCCDLPGPLGGEGIRRNLWETRRLTRCPAFLLPMGLFTWFMPVGFSGFLAYLLVVTGFENYGR</sequence>
<dbReference type="SUPFAM" id="SSF51905">
    <property type="entry name" value="FAD/NAD(P)-binding domain"/>
    <property type="match status" value="1"/>
</dbReference>
<keyword evidence="1" id="KW-0472">Membrane</keyword>
<name>A0A328D4S1_9ASTE</name>
<reference evidence="2 3" key="1">
    <citation type="submission" date="2018-06" db="EMBL/GenBank/DDBJ databases">
        <title>The Genome of Cuscuta australis (Dodder) Provides Insight into the Evolution of Plant Parasitism.</title>
        <authorList>
            <person name="Liu H."/>
        </authorList>
    </citation>
    <scope>NUCLEOTIDE SEQUENCE [LARGE SCALE GENOMIC DNA]</scope>
    <source>
        <strain evidence="3">cv. Yunnan</strain>
        <tissue evidence="2">Vines</tissue>
    </source>
</reference>
<proteinExistence type="predicted"/>
<dbReference type="Proteomes" id="UP000249390">
    <property type="component" value="Unassembled WGS sequence"/>
</dbReference>
<dbReference type="EMBL" id="NQVE01000192">
    <property type="protein sequence ID" value="RAL40802.1"/>
    <property type="molecule type" value="Genomic_DNA"/>
</dbReference>
<dbReference type="InterPro" id="IPR036188">
    <property type="entry name" value="FAD/NAD-bd_sf"/>
</dbReference>
<evidence type="ECO:0000256" key="1">
    <source>
        <dbReference type="SAM" id="Phobius"/>
    </source>
</evidence>
<gene>
    <name evidence="2" type="ORF">DM860_008500</name>
</gene>
<keyword evidence="1" id="KW-0812">Transmembrane</keyword>
<evidence type="ECO:0000313" key="2">
    <source>
        <dbReference type="EMBL" id="RAL40802.1"/>
    </source>
</evidence>
<dbReference type="Gene3D" id="3.50.50.60">
    <property type="entry name" value="FAD/NAD(P)-binding domain"/>
    <property type="match status" value="1"/>
</dbReference>
<evidence type="ECO:0000313" key="3">
    <source>
        <dbReference type="Proteomes" id="UP000249390"/>
    </source>
</evidence>
<feature type="transmembrane region" description="Helical" evidence="1">
    <location>
        <begin position="87"/>
        <end position="111"/>
    </location>
</feature>
<dbReference type="AlphaFoldDB" id="A0A328D4S1"/>
<keyword evidence="1" id="KW-1133">Transmembrane helix</keyword>
<keyword evidence="3" id="KW-1185">Reference proteome</keyword>
<organism evidence="2 3">
    <name type="scientific">Cuscuta australis</name>
    <dbReference type="NCBI Taxonomy" id="267555"/>
    <lineage>
        <taxon>Eukaryota</taxon>
        <taxon>Viridiplantae</taxon>
        <taxon>Streptophyta</taxon>
        <taxon>Embryophyta</taxon>
        <taxon>Tracheophyta</taxon>
        <taxon>Spermatophyta</taxon>
        <taxon>Magnoliopsida</taxon>
        <taxon>eudicotyledons</taxon>
        <taxon>Gunneridae</taxon>
        <taxon>Pentapetalae</taxon>
        <taxon>asterids</taxon>
        <taxon>lamiids</taxon>
        <taxon>Solanales</taxon>
        <taxon>Convolvulaceae</taxon>
        <taxon>Cuscuteae</taxon>
        <taxon>Cuscuta</taxon>
        <taxon>Cuscuta subgen. Grammica</taxon>
        <taxon>Cuscuta sect. Cleistogrammica</taxon>
    </lineage>
</organism>
<comment type="caution">
    <text evidence="2">The sequence shown here is derived from an EMBL/GenBank/DDBJ whole genome shotgun (WGS) entry which is preliminary data.</text>
</comment>
<protein>
    <submittedName>
        <fullName evidence="2">Uncharacterized protein</fullName>
    </submittedName>
</protein>
<accession>A0A328D4S1</accession>